<dbReference type="AlphaFoldDB" id="A0A251SPU1"/>
<evidence type="ECO:0000313" key="2">
    <source>
        <dbReference type="EMBL" id="KAF5772054.1"/>
    </source>
</evidence>
<evidence type="ECO:0000313" key="4">
    <source>
        <dbReference type="Proteomes" id="UP000215914"/>
    </source>
</evidence>
<feature type="region of interest" description="Disordered" evidence="1">
    <location>
        <begin position="43"/>
        <end position="67"/>
    </location>
</feature>
<feature type="compositionally biased region" description="Basic and acidic residues" evidence="1">
    <location>
        <begin position="43"/>
        <end position="56"/>
    </location>
</feature>
<accession>A0A251SPU1</accession>
<dbReference type="Proteomes" id="UP000215914">
    <property type="component" value="Chromosome 13"/>
</dbReference>
<dbReference type="Gramene" id="mRNA:HanXRQr2_Chr13g0572261">
    <property type="protein sequence ID" value="mRNA:HanXRQr2_Chr13g0572261"/>
    <property type="gene ID" value="HanXRQr2_Chr13g0572261"/>
</dbReference>
<dbReference type="InParanoid" id="A0A251SPU1"/>
<organism evidence="3 4">
    <name type="scientific">Helianthus annuus</name>
    <name type="common">Common sunflower</name>
    <dbReference type="NCBI Taxonomy" id="4232"/>
    <lineage>
        <taxon>Eukaryota</taxon>
        <taxon>Viridiplantae</taxon>
        <taxon>Streptophyta</taxon>
        <taxon>Embryophyta</taxon>
        <taxon>Tracheophyta</taxon>
        <taxon>Spermatophyta</taxon>
        <taxon>Magnoliopsida</taxon>
        <taxon>eudicotyledons</taxon>
        <taxon>Gunneridae</taxon>
        <taxon>Pentapetalae</taxon>
        <taxon>asterids</taxon>
        <taxon>campanulids</taxon>
        <taxon>Asterales</taxon>
        <taxon>Asteraceae</taxon>
        <taxon>Asteroideae</taxon>
        <taxon>Heliantheae alliance</taxon>
        <taxon>Heliantheae</taxon>
        <taxon>Helianthus</taxon>
    </lineage>
</organism>
<reference evidence="2 4" key="1">
    <citation type="journal article" date="2017" name="Nature">
        <title>The sunflower genome provides insights into oil metabolism, flowering and Asterid evolution.</title>
        <authorList>
            <person name="Badouin H."/>
            <person name="Gouzy J."/>
            <person name="Grassa C.J."/>
            <person name="Murat F."/>
            <person name="Staton S.E."/>
            <person name="Cottret L."/>
            <person name="Lelandais-Briere C."/>
            <person name="Owens G.L."/>
            <person name="Carrere S."/>
            <person name="Mayjonade B."/>
            <person name="Legrand L."/>
            <person name="Gill N."/>
            <person name="Kane N.C."/>
            <person name="Bowers J.E."/>
            <person name="Hubner S."/>
            <person name="Bellec A."/>
            <person name="Berard A."/>
            <person name="Berges H."/>
            <person name="Blanchet N."/>
            <person name="Boniface M.C."/>
            <person name="Brunel D."/>
            <person name="Catrice O."/>
            <person name="Chaidir N."/>
            <person name="Claudel C."/>
            <person name="Donnadieu C."/>
            <person name="Faraut T."/>
            <person name="Fievet G."/>
            <person name="Helmstetter N."/>
            <person name="King M."/>
            <person name="Knapp S.J."/>
            <person name="Lai Z."/>
            <person name="Le Paslier M.C."/>
            <person name="Lippi Y."/>
            <person name="Lorenzon L."/>
            <person name="Mandel J.R."/>
            <person name="Marage G."/>
            <person name="Marchand G."/>
            <person name="Marquand E."/>
            <person name="Bret-Mestries E."/>
            <person name="Morien E."/>
            <person name="Nambeesan S."/>
            <person name="Nguyen T."/>
            <person name="Pegot-Espagnet P."/>
            <person name="Pouilly N."/>
            <person name="Raftis F."/>
            <person name="Sallet E."/>
            <person name="Schiex T."/>
            <person name="Thomas J."/>
            <person name="Vandecasteele C."/>
            <person name="Vares D."/>
            <person name="Vear F."/>
            <person name="Vautrin S."/>
            <person name="Crespi M."/>
            <person name="Mangin B."/>
            <person name="Burke J.M."/>
            <person name="Salse J."/>
            <person name="Munos S."/>
            <person name="Vincourt P."/>
            <person name="Rieseberg L.H."/>
            <person name="Langlade N.B."/>
        </authorList>
    </citation>
    <scope>NUCLEOTIDE SEQUENCE [LARGE SCALE GENOMIC DNA]</scope>
    <source>
        <strain evidence="4">cv. SF193</strain>
        <tissue evidence="2">Leaves</tissue>
    </source>
</reference>
<sequence>MFQKLIVRYSYWIVWVCNVSSLKSENLMSSLFSFYSPTHKETDRLKENQEREESEHTSVASLSGDGW</sequence>
<reference evidence="2" key="3">
    <citation type="submission" date="2020-06" db="EMBL/GenBank/DDBJ databases">
        <title>Helianthus annuus Genome sequencing and assembly Release 2.</title>
        <authorList>
            <person name="Gouzy J."/>
            <person name="Langlade N."/>
            <person name="Munos S."/>
        </authorList>
    </citation>
    <scope>NUCLEOTIDE SEQUENCE</scope>
    <source>
        <tissue evidence="2">Leaves</tissue>
    </source>
</reference>
<name>A0A251SPU1_HELAN</name>
<protein>
    <submittedName>
        <fullName evidence="3">Uncharacterized protein</fullName>
    </submittedName>
</protein>
<proteinExistence type="predicted"/>
<evidence type="ECO:0000256" key="1">
    <source>
        <dbReference type="SAM" id="MobiDB-lite"/>
    </source>
</evidence>
<reference evidence="3" key="2">
    <citation type="submission" date="2017-02" db="EMBL/GenBank/DDBJ databases">
        <title>Sunflower complete genome.</title>
        <authorList>
            <person name="Langlade N."/>
            <person name="Munos S."/>
        </authorList>
    </citation>
    <scope>NUCLEOTIDE SEQUENCE [LARGE SCALE GENOMIC DNA]</scope>
    <source>
        <tissue evidence="3">Leaves</tissue>
    </source>
</reference>
<dbReference type="EMBL" id="CM007902">
    <property type="protein sequence ID" value="OTG00858.1"/>
    <property type="molecule type" value="Genomic_DNA"/>
</dbReference>
<keyword evidence="4" id="KW-1185">Reference proteome</keyword>
<dbReference type="EMBL" id="MNCJ02000328">
    <property type="protein sequence ID" value="KAF5772054.1"/>
    <property type="molecule type" value="Genomic_DNA"/>
</dbReference>
<evidence type="ECO:0000313" key="3">
    <source>
        <dbReference type="EMBL" id="OTG00858.1"/>
    </source>
</evidence>
<gene>
    <name evidence="3" type="ORF">HannXRQ_Chr13g0395731</name>
    <name evidence="2" type="ORF">HanXRQr2_Chr13g0572261</name>
</gene>